<dbReference type="PROSITE" id="PS50122">
    <property type="entry name" value="CHEB"/>
    <property type="match status" value="1"/>
</dbReference>
<evidence type="ECO:0000256" key="4">
    <source>
        <dbReference type="ARBA" id="ARBA00039140"/>
    </source>
</evidence>
<dbReference type="GO" id="GO:0000156">
    <property type="term" value="F:phosphorelay response regulator activity"/>
    <property type="evidence" value="ECO:0007669"/>
    <property type="project" value="InterPro"/>
</dbReference>
<dbReference type="NCBIfam" id="NF009206">
    <property type="entry name" value="PRK12555.1"/>
    <property type="match status" value="1"/>
</dbReference>
<dbReference type="PANTHER" id="PTHR42872:SF6">
    <property type="entry name" value="PROTEIN-GLUTAMATE METHYLESTERASE_PROTEIN-GLUTAMINE GLUTAMINASE"/>
    <property type="match status" value="1"/>
</dbReference>
<dbReference type="InterPro" id="IPR000673">
    <property type="entry name" value="Sig_transdc_resp-reg_Me-estase"/>
</dbReference>
<dbReference type="SUPFAM" id="SSF52738">
    <property type="entry name" value="Methylesterase CheB, C-terminal domain"/>
    <property type="match status" value="1"/>
</dbReference>
<evidence type="ECO:0000256" key="3">
    <source>
        <dbReference type="ARBA" id="ARBA00022801"/>
    </source>
</evidence>
<evidence type="ECO:0000256" key="2">
    <source>
        <dbReference type="ARBA" id="ARBA00022500"/>
    </source>
</evidence>
<dbReference type="CDD" id="cd16432">
    <property type="entry name" value="CheB_Rec"/>
    <property type="match status" value="1"/>
</dbReference>
<evidence type="ECO:0000256" key="6">
    <source>
        <dbReference type="SAM" id="MobiDB-lite"/>
    </source>
</evidence>
<dbReference type="CDD" id="cd17541">
    <property type="entry name" value="REC_CheB-like"/>
    <property type="match status" value="1"/>
</dbReference>
<dbReference type="SUPFAM" id="SSF52172">
    <property type="entry name" value="CheY-like"/>
    <property type="match status" value="1"/>
</dbReference>
<name>A0A3B0ZB32_9ZZZZ</name>
<dbReference type="EMBL" id="UOFL01000159">
    <property type="protein sequence ID" value="VAW78594.1"/>
    <property type="molecule type" value="Genomic_DNA"/>
</dbReference>
<reference evidence="9" key="1">
    <citation type="submission" date="2018-06" db="EMBL/GenBank/DDBJ databases">
        <authorList>
            <person name="Zhirakovskaya E."/>
        </authorList>
    </citation>
    <scope>NUCLEOTIDE SEQUENCE</scope>
</reference>
<dbReference type="PIRSF" id="PIRSF000876">
    <property type="entry name" value="RR_chemtxs_CheB"/>
    <property type="match status" value="1"/>
</dbReference>
<comment type="catalytic activity">
    <reaction evidence="5">
        <text>[protein]-L-glutamate 5-O-methyl ester + H2O = L-glutamyl-[protein] + methanol + H(+)</text>
        <dbReference type="Rhea" id="RHEA:23236"/>
        <dbReference type="Rhea" id="RHEA-COMP:10208"/>
        <dbReference type="Rhea" id="RHEA-COMP:10311"/>
        <dbReference type="ChEBI" id="CHEBI:15377"/>
        <dbReference type="ChEBI" id="CHEBI:15378"/>
        <dbReference type="ChEBI" id="CHEBI:17790"/>
        <dbReference type="ChEBI" id="CHEBI:29973"/>
        <dbReference type="ChEBI" id="CHEBI:82795"/>
        <dbReference type="EC" id="3.1.1.61"/>
    </reaction>
</comment>
<feature type="compositionally biased region" description="Polar residues" evidence="6">
    <location>
        <begin position="151"/>
        <end position="179"/>
    </location>
</feature>
<dbReference type="Pfam" id="PF00072">
    <property type="entry name" value="Response_reg"/>
    <property type="match status" value="1"/>
</dbReference>
<dbReference type="InterPro" id="IPR001789">
    <property type="entry name" value="Sig_transdc_resp-reg_receiver"/>
</dbReference>
<feature type="domain" description="Response regulatory" evidence="7">
    <location>
        <begin position="4"/>
        <end position="121"/>
    </location>
</feature>
<evidence type="ECO:0000259" key="8">
    <source>
        <dbReference type="PROSITE" id="PS50122"/>
    </source>
</evidence>
<evidence type="ECO:0000256" key="5">
    <source>
        <dbReference type="ARBA" id="ARBA00048267"/>
    </source>
</evidence>
<dbReference type="GO" id="GO:0008984">
    <property type="term" value="F:protein-glutamate methylesterase activity"/>
    <property type="evidence" value="ECO:0007669"/>
    <property type="project" value="UniProtKB-EC"/>
</dbReference>
<dbReference type="EC" id="3.1.1.61" evidence="4"/>
<protein>
    <recommendedName>
        <fullName evidence="4">protein-glutamate methylesterase</fullName>
        <ecNumber evidence="4">3.1.1.61</ecNumber>
    </recommendedName>
</protein>
<proteinExistence type="inferred from homology"/>
<keyword evidence="2" id="KW-0145">Chemotaxis</keyword>
<sequence>MSIRILIVDDSAVVRKVLTDMLNGVSGFEVIAAARDPIFAQKKMEKEWPDVIILDVEMPRMDGLTFLKKIMTEHPTPVIMCSTLTSEGSHTALQALSIGAIDVVSKPCSNVKNSLAAASPELVHAIRVAAKANVNSSPIKSRRVSPDSKTAKTSPLSPSQVSLTKPSKLDSSTSTQSQPAPRPQSVLPPHKVAEKLTADVMLSKGTSRGARKTGAMIAIGASTGGTQALEAVLMALPKDTVPILIVQHMPESFTLAFAERLNSLCKVEVKEAEDNDLLIPGRVLIAPGGKHMLLQATSLGAFVQIKDGPLVCRHKPSVDVLFRSVSKFAGSNALGVIMTGMGDDGARGIKEMHDVGAKTIGQNEATCVVYGMPNEAAKLGAIDDEIDLDEIPEKIAAHK</sequence>
<organism evidence="9">
    <name type="scientific">hydrothermal vent metagenome</name>
    <dbReference type="NCBI Taxonomy" id="652676"/>
    <lineage>
        <taxon>unclassified sequences</taxon>
        <taxon>metagenomes</taxon>
        <taxon>ecological metagenomes</taxon>
    </lineage>
</organism>
<dbReference type="SMART" id="SM00448">
    <property type="entry name" value="REC"/>
    <property type="match status" value="1"/>
</dbReference>
<dbReference type="HAMAP" id="MF_00099">
    <property type="entry name" value="CheB_chemtxs"/>
    <property type="match status" value="1"/>
</dbReference>
<evidence type="ECO:0000256" key="1">
    <source>
        <dbReference type="ARBA" id="ARBA00022490"/>
    </source>
</evidence>
<dbReference type="GO" id="GO:0006935">
    <property type="term" value="P:chemotaxis"/>
    <property type="evidence" value="ECO:0007669"/>
    <property type="project" value="UniProtKB-KW"/>
</dbReference>
<dbReference type="PANTHER" id="PTHR42872">
    <property type="entry name" value="PROTEIN-GLUTAMATE METHYLESTERASE/PROTEIN-GLUTAMINE GLUTAMINASE"/>
    <property type="match status" value="1"/>
</dbReference>
<keyword evidence="1" id="KW-0963">Cytoplasm</keyword>
<keyword evidence="3 9" id="KW-0378">Hydrolase</keyword>
<evidence type="ECO:0000259" key="7">
    <source>
        <dbReference type="PROSITE" id="PS50110"/>
    </source>
</evidence>
<dbReference type="Gene3D" id="3.40.50.2300">
    <property type="match status" value="1"/>
</dbReference>
<dbReference type="NCBIfam" id="NF001965">
    <property type="entry name" value="PRK00742.1"/>
    <property type="match status" value="1"/>
</dbReference>
<dbReference type="AlphaFoldDB" id="A0A3B0ZB32"/>
<dbReference type="InterPro" id="IPR035909">
    <property type="entry name" value="CheB_C"/>
</dbReference>
<dbReference type="InterPro" id="IPR008248">
    <property type="entry name" value="CheB-like"/>
</dbReference>
<accession>A0A3B0ZB32</accession>
<dbReference type="GO" id="GO:0005737">
    <property type="term" value="C:cytoplasm"/>
    <property type="evidence" value="ECO:0007669"/>
    <property type="project" value="InterPro"/>
</dbReference>
<dbReference type="InterPro" id="IPR011006">
    <property type="entry name" value="CheY-like_superfamily"/>
</dbReference>
<dbReference type="Pfam" id="PF01339">
    <property type="entry name" value="CheB_methylest"/>
    <property type="match status" value="1"/>
</dbReference>
<dbReference type="Gene3D" id="3.40.50.180">
    <property type="entry name" value="Methylesterase CheB, C-terminal domain"/>
    <property type="match status" value="1"/>
</dbReference>
<feature type="domain" description="CheB-type methylesterase" evidence="8">
    <location>
        <begin position="210"/>
        <end position="399"/>
    </location>
</feature>
<gene>
    <name evidence="9" type="ORF">MNBD_GAMMA12-3160</name>
</gene>
<evidence type="ECO:0000313" key="9">
    <source>
        <dbReference type="EMBL" id="VAW78594.1"/>
    </source>
</evidence>
<feature type="region of interest" description="Disordered" evidence="6">
    <location>
        <begin position="135"/>
        <end position="189"/>
    </location>
</feature>
<dbReference type="PROSITE" id="PS50110">
    <property type="entry name" value="RESPONSE_REGULATORY"/>
    <property type="match status" value="1"/>
</dbReference>